<sequence length="284" mass="31743">MALQGALTLEPVSLNSIPRSGHRLAVYLSAAIRSAYSFVDEMTMPPSKPWKVDFKKTNRYGEVEVASRVRRRFEGTEYWFARHSVHELDGEFESVGDRPDGLSWDDFANNLMRDHLQHEREYGPSVSRVDLISLDLNLAGVTVSGWRVVEVAAYAVHFQLPWPLKPRVFPILLIAALAASRREFLVISLPLEIPPDIKGTDISTQETVSVVGPKEIIGQYVAVERVLYQMAVINGTNPIVIWDMATASHASGHIPMTLQRRGIGDAIFKDVEAFLDYVKGKKTG</sequence>
<organism evidence="2 3">
    <name type="scientific">Drechslerella stenobrocha 248</name>
    <dbReference type="NCBI Taxonomy" id="1043628"/>
    <lineage>
        <taxon>Eukaryota</taxon>
        <taxon>Fungi</taxon>
        <taxon>Dikarya</taxon>
        <taxon>Ascomycota</taxon>
        <taxon>Pezizomycotina</taxon>
        <taxon>Orbiliomycetes</taxon>
        <taxon>Orbiliales</taxon>
        <taxon>Orbiliaceae</taxon>
        <taxon>Drechslerella</taxon>
    </lineage>
</organism>
<dbReference type="PANTHER" id="PTHR40370:SF1">
    <property type="entry name" value="DUF3074 DOMAIN-CONTAINING PROTEIN"/>
    <property type="match status" value="1"/>
</dbReference>
<evidence type="ECO:0000313" key="3">
    <source>
        <dbReference type="Proteomes" id="UP000024837"/>
    </source>
</evidence>
<dbReference type="AlphaFoldDB" id="W7HMB5"/>
<evidence type="ECO:0000313" key="2">
    <source>
        <dbReference type="EMBL" id="EWC44249.1"/>
    </source>
</evidence>
<accession>W7HMB5</accession>
<evidence type="ECO:0000259" key="1">
    <source>
        <dbReference type="Pfam" id="PF11274"/>
    </source>
</evidence>
<dbReference type="Pfam" id="PF11274">
    <property type="entry name" value="DUF3074"/>
    <property type="match status" value="1"/>
</dbReference>
<gene>
    <name evidence="2" type="ORF">DRE_01075</name>
</gene>
<dbReference type="PANTHER" id="PTHR40370">
    <property type="entry name" value="EXPRESSED PROTEIN"/>
    <property type="match status" value="1"/>
</dbReference>
<protein>
    <recommendedName>
        <fullName evidence="1">DUF3074 domain-containing protein</fullName>
    </recommendedName>
</protein>
<dbReference type="HOGENOM" id="CLU_045430_0_0_1"/>
<dbReference type="OrthoDB" id="6423603at2759"/>
<dbReference type="InterPro" id="IPR024500">
    <property type="entry name" value="DUF3074"/>
</dbReference>
<dbReference type="Proteomes" id="UP000024837">
    <property type="component" value="Unassembled WGS sequence"/>
</dbReference>
<keyword evidence="3" id="KW-1185">Reference proteome</keyword>
<dbReference type="EMBL" id="KI966443">
    <property type="protein sequence ID" value="EWC44249.1"/>
    <property type="molecule type" value="Genomic_DNA"/>
</dbReference>
<proteinExistence type="predicted"/>
<reference evidence="2 3" key="1">
    <citation type="submission" date="2013-05" db="EMBL/GenBank/DDBJ databases">
        <title>Drechslerella stenobrocha genome reveals carnivorous origination and mechanical trapping mechanism of predatory fungi.</title>
        <authorList>
            <person name="Liu X."/>
            <person name="Zhang W."/>
            <person name="Liu K."/>
        </authorList>
    </citation>
    <scope>NUCLEOTIDE SEQUENCE [LARGE SCALE GENOMIC DNA]</scope>
    <source>
        <strain evidence="2 3">248</strain>
    </source>
</reference>
<name>W7HMB5_9PEZI</name>
<feature type="domain" description="DUF3074" evidence="1">
    <location>
        <begin position="79"/>
        <end position="278"/>
    </location>
</feature>